<keyword evidence="5 10" id="KW-0418">Kinase</keyword>
<evidence type="ECO:0000256" key="5">
    <source>
        <dbReference type="ARBA" id="ARBA00022777"/>
    </source>
</evidence>
<dbReference type="STRING" id="1492.ATN24_04565"/>
<evidence type="ECO:0000313" key="11">
    <source>
        <dbReference type="Proteomes" id="UP000003081"/>
    </source>
</evidence>
<dbReference type="HOGENOM" id="CLU_066424_5_0_9"/>
<dbReference type="PANTHER" id="PTHR28629:SF4">
    <property type="entry name" value="TRIOKINASE_FMN CYCLASE"/>
    <property type="match status" value="1"/>
</dbReference>
<proteinExistence type="predicted"/>
<dbReference type="PROSITE" id="PS51480">
    <property type="entry name" value="DHAL"/>
    <property type="match status" value="1"/>
</dbReference>
<dbReference type="InterPro" id="IPR036117">
    <property type="entry name" value="DhaL_dom_sf"/>
</dbReference>
<organism evidence="10 11">
    <name type="scientific">Clostridium butyricum E4 str. BoNT E BL5262</name>
    <dbReference type="NCBI Taxonomy" id="632245"/>
    <lineage>
        <taxon>Bacteria</taxon>
        <taxon>Bacillati</taxon>
        <taxon>Bacillota</taxon>
        <taxon>Clostridia</taxon>
        <taxon>Eubacteriales</taxon>
        <taxon>Clostridiaceae</taxon>
        <taxon>Clostridium</taxon>
    </lineage>
</organism>
<evidence type="ECO:0000256" key="1">
    <source>
        <dbReference type="ARBA" id="ARBA00001113"/>
    </source>
</evidence>
<evidence type="ECO:0000256" key="8">
    <source>
        <dbReference type="ARBA" id="ARBA00055771"/>
    </source>
</evidence>
<feature type="domain" description="DhaL" evidence="9">
    <location>
        <begin position="10"/>
        <end position="210"/>
    </location>
</feature>
<dbReference type="AlphaFoldDB" id="C4IDX1"/>
<accession>C4IDX1</accession>
<comment type="subunit">
    <text evidence="7">Homodimer. The dihydroxyacetone kinase complex is composed of a homodimer of DhaM, a homodimer of DhaK and the subunit DhaL.</text>
</comment>
<dbReference type="Proteomes" id="UP000003081">
    <property type="component" value="Unassembled WGS sequence"/>
</dbReference>
<dbReference type="InterPro" id="IPR012737">
    <property type="entry name" value="DhaK_L_YcgS"/>
</dbReference>
<protein>
    <recommendedName>
        <fullName evidence="3">phosphoenolpyruvate--glycerone phosphotransferase</fullName>
        <ecNumber evidence="3">2.7.1.121</ecNumber>
    </recommendedName>
</protein>
<evidence type="ECO:0000256" key="7">
    <source>
        <dbReference type="ARBA" id="ARBA00046577"/>
    </source>
</evidence>
<dbReference type="Gene3D" id="1.25.40.340">
    <property type="match status" value="1"/>
</dbReference>
<reference evidence="10 11" key="1">
    <citation type="submission" date="2009-08" db="EMBL/GenBank/DDBJ databases">
        <authorList>
            <person name="Shrivastava S."/>
            <person name="Brinkac L.B."/>
            <person name="Brown J.L."/>
            <person name="Bruce D.B."/>
            <person name="Detter C."/>
            <person name="Green L.D."/>
            <person name="Munk C.A."/>
            <person name="Rogers Y.C."/>
            <person name="Tapia R."/>
            <person name="Sims D.R."/>
            <person name="Smith L.A."/>
            <person name="Smith T.J."/>
            <person name="Sutton G."/>
            <person name="Brettin T."/>
        </authorList>
    </citation>
    <scope>NUCLEOTIDE SEQUENCE [LARGE SCALE GENOMIC DNA]</scope>
    <source>
        <strain evidence="11">E4 str. BoNT E BL5262</strain>
    </source>
</reference>
<dbReference type="EC" id="2.7.1.121" evidence="3"/>
<dbReference type="GO" id="GO:0047324">
    <property type="term" value="F:phosphoenolpyruvate-glycerone phosphotransferase activity"/>
    <property type="evidence" value="ECO:0007669"/>
    <property type="project" value="UniProtKB-EC"/>
</dbReference>
<comment type="caution">
    <text evidence="10">The sequence shown here is derived from an EMBL/GenBank/DDBJ whole genome shotgun (WGS) entry which is preliminary data.</text>
</comment>
<evidence type="ECO:0000256" key="2">
    <source>
        <dbReference type="ARBA" id="ARBA00004745"/>
    </source>
</evidence>
<keyword evidence="11" id="KW-1185">Reference proteome</keyword>
<dbReference type="GO" id="GO:0005829">
    <property type="term" value="C:cytosol"/>
    <property type="evidence" value="ECO:0007669"/>
    <property type="project" value="TreeGrafter"/>
</dbReference>
<dbReference type="FunFam" id="1.25.40.340:FF:000002">
    <property type="entry name" value="Dihydroxyacetone kinase, L subunit"/>
    <property type="match status" value="1"/>
</dbReference>
<evidence type="ECO:0000256" key="4">
    <source>
        <dbReference type="ARBA" id="ARBA00022679"/>
    </source>
</evidence>
<dbReference type="SUPFAM" id="SSF101473">
    <property type="entry name" value="DhaL-like"/>
    <property type="match status" value="1"/>
</dbReference>
<keyword evidence="4 10" id="KW-0808">Transferase</keyword>
<dbReference type="SMART" id="SM01120">
    <property type="entry name" value="Dak2"/>
    <property type="match status" value="1"/>
</dbReference>
<comment type="catalytic activity">
    <reaction evidence="1">
        <text>dihydroxyacetone + phosphoenolpyruvate = dihydroxyacetone phosphate + pyruvate</text>
        <dbReference type="Rhea" id="RHEA:18381"/>
        <dbReference type="ChEBI" id="CHEBI:15361"/>
        <dbReference type="ChEBI" id="CHEBI:16016"/>
        <dbReference type="ChEBI" id="CHEBI:57642"/>
        <dbReference type="ChEBI" id="CHEBI:58702"/>
        <dbReference type="EC" id="2.7.1.121"/>
    </reaction>
</comment>
<dbReference type="GO" id="GO:0019563">
    <property type="term" value="P:glycerol catabolic process"/>
    <property type="evidence" value="ECO:0007669"/>
    <property type="project" value="TreeGrafter"/>
</dbReference>
<sequence>MEDNIMVKGKELKEILTCISDVIDENKLYLSELDAAIGDGDHGLNLHKGFKAITEKIKDMPENDVGLILKTCGMTLVSTVGGASGPLYGTAFMKASTVVNKKESIDINDFVNMLNEALEGIKMRGKSVEGEKTMIDTLSPALEASKKALEEGKSYEDVLSALIKKAKEGMENTKNIIATKGRASYLKERSLGHKDAGATSMYLILNTIVEKSI</sequence>
<evidence type="ECO:0000256" key="6">
    <source>
        <dbReference type="ARBA" id="ARBA00022798"/>
    </source>
</evidence>
<keyword evidence="6" id="KW-0319">Glycerol metabolism</keyword>
<dbReference type="Pfam" id="PF02734">
    <property type="entry name" value="Dak2"/>
    <property type="match status" value="1"/>
</dbReference>
<dbReference type="eggNOG" id="COG1461">
    <property type="taxonomic scope" value="Bacteria"/>
</dbReference>
<comment type="pathway">
    <text evidence="2">Polyol metabolism; glycerol degradation.</text>
</comment>
<comment type="function">
    <text evidence="8">ADP-binding subunit of the dihydroxyacetone kinase, which is responsible for the phosphoenolpyruvate (PEP)-dependent phosphorylation of dihydroxyacetone. DhaL-ADP is converted to DhaL-ATP via a phosphoryl group transfer from DhaM and transmits it to dihydroxyacetone binds to DhaK.</text>
</comment>
<evidence type="ECO:0000313" key="10">
    <source>
        <dbReference type="EMBL" id="EEP55505.1"/>
    </source>
</evidence>
<evidence type="ECO:0000256" key="3">
    <source>
        <dbReference type="ARBA" id="ARBA00012095"/>
    </source>
</evidence>
<dbReference type="InterPro" id="IPR050861">
    <property type="entry name" value="Dihydroxyacetone_Kinase"/>
</dbReference>
<dbReference type="PANTHER" id="PTHR28629">
    <property type="entry name" value="TRIOKINASE/FMN CYCLASE"/>
    <property type="match status" value="1"/>
</dbReference>
<dbReference type="EMBL" id="ACOM01000004">
    <property type="protein sequence ID" value="EEP55505.1"/>
    <property type="molecule type" value="Genomic_DNA"/>
</dbReference>
<dbReference type="InterPro" id="IPR004007">
    <property type="entry name" value="DhaL_dom"/>
</dbReference>
<name>C4IDX1_CLOBU</name>
<dbReference type="GO" id="GO:0004371">
    <property type="term" value="F:glycerone kinase activity"/>
    <property type="evidence" value="ECO:0007669"/>
    <property type="project" value="InterPro"/>
</dbReference>
<gene>
    <name evidence="10" type="primary">dhaL</name>
    <name evidence="10" type="ORF">CLP_3551</name>
</gene>
<dbReference type="NCBIfam" id="TIGR02365">
    <property type="entry name" value="dha_L_ycgS"/>
    <property type="match status" value="1"/>
</dbReference>
<evidence type="ECO:0000259" key="9">
    <source>
        <dbReference type="PROSITE" id="PS51480"/>
    </source>
</evidence>